<dbReference type="PRINTS" id="PR00103">
    <property type="entry name" value="CAMPKINASE"/>
</dbReference>
<dbReference type="InterPro" id="IPR014710">
    <property type="entry name" value="RmlC-like_jellyroll"/>
</dbReference>
<dbReference type="STRING" id="431595.K3XBA0"/>
<accession>K3XBA0</accession>
<organism evidence="2 3">
    <name type="scientific">Globisporangium ultimum (strain ATCC 200006 / CBS 805.95 / DAOM BR144)</name>
    <name type="common">Pythium ultimum</name>
    <dbReference type="NCBI Taxonomy" id="431595"/>
    <lineage>
        <taxon>Eukaryota</taxon>
        <taxon>Sar</taxon>
        <taxon>Stramenopiles</taxon>
        <taxon>Oomycota</taxon>
        <taxon>Peronosporomycetes</taxon>
        <taxon>Pythiales</taxon>
        <taxon>Pythiaceae</taxon>
        <taxon>Globisporangium</taxon>
    </lineage>
</organism>
<dbReference type="EnsemblProtists" id="PYU1_T014499">
    <property type="protein sequence ID" value="PYU1_T014499"/>
    <property type="gene ID" value="PYU1_G014468"/>
</dbReference>
<dbReference type="InParanoid" id="K3XBA0"/>
<reference evidence="2" key="3">
    <citation type="submission" date="2015-02" db="UniProtKB">
        <authorList>
            <consortium name="EnsemblProtists"/>
        </authorList>
    </citation>
    <scope>IDENTIFICATION</scope>
    <source>
        <strain evidence="2">DAOM BR144</strain>
    </source>
</reference>
<dbReference type="SMART" id="SM00100">
    <property type="entry name" value="cNMP"/>
    <property type="match status" value="1"/>
</dbReference>
<dbReference type="PROSITE" id="PS50042">
    <property type="entry name" value="CNMP_BINDING_3"/>
    <property type="match status" value="1"/>
</dbReference>
<reference evidence="3" key="2">
    <citation type="submission" date="2010-04" db="EMBL/GenBank/DDBJ databases">
        <authorList>
            <person name="Buell R."/>
            <person name="Hamilton J."/>
            <person name="Hostetler J."/>
        </authorList>
    </citation>
    <scope>NUCLEOTIDE SEQUENCE [LARGE SCALE GENOMIC DNA]</scope>
    <source>
        <strain evidence="3">DAOM:BR144</strain>
    </source>
</reference>
<proteinExistence type="predicted"/>
<dbReference type="VEuPathDB" id="FungiDB:PYU1_G014468"/>
<keyword evidence="3" id="KW-1185">Reference proteome</keyword>
<dbReference type="PANTHER" id="PTHR23011">
    <property type="entry name" value="CYCLIC NUCLEOTIDE-BINDING DOMAIN CONTAINING PROTEIN"/>
    <property type="match status" value="1"/>
</dbReference>
<dbReference type="SUPFAM" id="SSF51206">
    <property type="entry name" value="cAMP-binding domain-like"/>
    <property type="match status" value="2"/>
</dbReference>
<feature type="domain" description="Cyclic nucleotide-binding" evidence="1">
    <location>
        <begin position="70"/>
        <end position="214"/>
    </location>
</feature>
<dbReference type="PANTHER" id="PTHR23011:SF28">
    <property type="entry name" value="CYCLIC NUCLEOTIDE-BINDING DOMAIN CONTAINING PROTEIN"/>
    <property type="match status" value="1"/>
</dbReference>
<dbReference type="InterPro" id="IPR018490">
    <property type="entry name" value="cNMP-bd_dom_sf"/>
</dbReference>
<name>K3XBA0_GLOUD</name>
<evidence type="ECO:0000313" key="3">
    <source>
        <dbReference type="Proteomes" id="UP000019132"/>
    </source>
</evidence>
<dbReference type="InterPro" id="IPR000595">
    <property type="entry name" value="cNMP-bd_dom"/>
</dbReference>
<evidence type="ECO:0000259" key="1">
    <source>
        <dbReference type="PROSITE" id="PS50042"/>
    </source>
</evidence>
<protein>
    <recommendedName>
        <fullName evidence="1">Cyclic nucleotide-binding domain-containing protein</fullName>
    </recommendedName>
</protein>
<sequence length="425" mass="48081">MRRVSSRCIVKQQEVPAHLLKFLHKTPEQQQRLNAVKLILADEPSARNEMSLDIVYDWMLQNCKQYSNNIFGSAPEYIRREICRQMRLLKVMSHGVIIRQGDSGDRCYIVINGIVDVYIKKESDLIPADPLEERSTKPPLLSRRSQRGSVEPAVIASSVKDFGGMVANLGPGAMFGEIVLLNPTAKRNATIIASQYTECSELICLERADYIRLVRTASMEASHYNHAEILDQMHLFQGWDKHVGSMRSMNFISNEYLYRAGSDAKWMFVITSGEVMERINWAIASSNSSASTINDPMLPRQFLTPRHGGSGPNKKTPEKKVNVELALIGPGDIAGEVPFVTAKWKARFDIKAVTDVQTLAIERRFYETTMMSATFESNKAMCTTMQLLKKIASEREDWRQQRLECGTTYPNAHISISTATQHDYH</sequence>
<reference evidence="3" key="1">
    <citation type="journal article" date="2010" name="Genome Biol.">
        <title>Genome sequence of the necrotrophic plant pathogen Pythium ultimum reveals original pathogenicity mechanisms and effector repertoire.</title>
        <authorList>
            <person name="Levesque C.A."/>
            <person name="Brouwer H."/>
            <person name="Cano L."/>
            <person name="Hamilton J.P."/>
            <person name="Holt C."/>
            <person name="Huitema E."/>
            <person name="Raffaele S."/>
            <person name="Robideau G.P."/>
            <person name="Thines M."/>
            <person name="Win J."/>
            <person name="Zerillo M.M."/>
            <person name="Beakes G.W."/>
            <person name="Boore J.L."/>
            <person name="Busam D."/>
            <person name="Dumas B."/>
            <person name="Ferriera S."/>
            <person name="Fuerstenberg S.I."/>
            <person name="Gachon C.M."/>
            <person name="Gaulin E."/>
            <person name="Govers F."/>
            <person name="Grenville-Briggs L."/>
            <person name="Horner N."/>
            <person name="Hostetler J."/>
            <person name="Jiang R.H."/>
            <person name="Johnson J."/>
            <person name="Krajaejun T."/>
            <person name="Lin H."/>
            <person name="Meijer H.J."/>
            <person name="Moore B."/>
            <person name="Morris P."/>
            <person name="Phuntmart V."/>
            <person name="Puiu D."/>
            <person name="Shetty J."/>
            <person name="Stajich J.E."/>
            <person name="Tripathy S."/>
            <person name="Wawra S."/>
            <person name="van West P."/>
            <person name="Whitty B.R."/>
            <person name="Coutinho P.M."/>
            <person name="Henrissat B."/>
            <person name="Martin F."/>
            <person name="Thomas P.D."/>
            <person name="Tyler B.M."/>
            <person name="De Vries R.P."/>
            <person name="Kamoun S."/>
            <person name="Yandell M."/>
            <person name="Tisserat N."/>
            <person name="Buell C.R."/>
        </authorList>
    </citation>
    <scope>NUCLEOTIDE SEQUENCE</scope>
    <source>
        <strain evidence="3">DAOM:BR144</strain>
    </source>
</reference>
<dbReference type="EMBL" id="GL376575">
    <property type="status" value="NOT_ANNOTATED_CDS"/>
    <property type="molecule type" value="Genomic_DNA"/>
</dbReference>
<dbReference type="AlphaFoldDB" id="K3XBA0"/>
<dbReference type="CDD" id="cd00038">
    <property type="entry name" value="CAP_ED"/>
    <property type="match status" value="2"/>
</dbReference>
<dbReference type="HOGENOM" id="CLU_029168_0_0_1"/>
<dbReference type="OMA" id="FLFRDWV"/>
<dbReference type="Gene3D" id="2.60.120.10">
    <property type="entry name" value="Jelly Rolls"/>
    <property type="match status" value="2"/>
</dbReference>
<dbReference type="Proteomes" id="UP000019132">
    <property type="component" value="Unassembled WGS sequence"/>
</dbReference>
<dbReference type="eggNOG" id="ENOG502SHYI">
    <property type="taxonomic scope" value="Eukaryota"/>
</dbReference>
<evidence type="ECO:0000313" key="2">
    <source>
        <dbReference type="EnsemblProtists" id="PYU1_T014499"/>
    </source>
</evidence>